<feature type="transmembrane region" description="Helical" evidence="1">
    <location>
        <begin position="79"/>
        <end position="96"/>
    </location>
</feature>
<proteinExistence type="predicted"/>
<dbReference type="EMBL" id="JAOPJZ010000001">
    <property type="protein sequence ID" value="MCU4750622.1"/>
    <property type="molecule type" value="Genomic_DNA"/>
</dbReference>
<dbReference type="RefSeq" id="WP_342805582.1">
    <property type="nucleotide sequence ID" value="NZ_JAOPJZ010000001.1"/>
</dbReference>
<accession>A0AAP2Z4V3</accession>
<reference evidence="2 3" key="1">
    <citation type="submission" date="2022-09" db="EMBL/GenBank/DDBJ databases">
        <title>Enrichment on poylsaccharides allowed isolation of novel metabolic and taxonomic groups of Haloarchaea.</title>
        <authorList>
            <person name="Sorokin D.Y."/>
            <person name="Elcheninov A.G."/>
            <person name="Khizhniak T.V."/>
            <person name="Kolganova T.V."/>
            <person name="Kublanov I.V."/>
        </authorList>
    </citation>
    <scope>NUCLEOTIDE SEQUENCE [LARGE SCALE GENOMIC DNA]</scope>
    <source>
        <strain evidence="2 3">AArc-curdl1</strain>
    </source>
</reference>
<feature type="transmembrane region" description="Helical" evidence="1">
    <location>
        <begin position="47"/>
        <end position="67"/>
    </location>
</feature>
<keyword evidence="1" id="KW-0812">Transmembrane</keyword>
<evidence type="ECO:0000313" key="2">
    <source>
        <dbReference type="EMBL" id="MCU4750622.1"/>
    </source>
</evidence>
<comment type="caution">
    <text evidence="2">The sequence shown here is derived from an EMBL/GenBank/DDBJ whole genome shotgun (WGS) entry which is preliminary data.</text>
</comment>
<feature type="transmembrane region" description="Helical" evidence="1">
    <location>
        <begin position="102"/>
        <end position="123"/>
    </location>
</feature>
<feature type="transmembrane region" description="Helical" evidence="1">
    <location>
        <begin position="21"/>
        <end position="41"/>
    </location>
</feature>
<evidence type="ECO:0000313" key="3">
    <source>
        <dbReference type="Proteomes" id="UP001321047"/>
    </source>
</evidence>
<name>A0AAP2Z4V3_9EURY</name>
<dbReference type="AlphaFoldDB" id="A0AAP2Z4V3"/>
<organism evidence="2 3">
    <name type="scientific">Natronosalvus hydrolyticus</name>
    <dbReference type="NCBI Taxonomy" id="2979988"/>
    <lineage>
        <taxon>Archaea</taxon>
        <taxon>Methanobacteriati</taxon>
        <taxon>Methanobacteriota</taxon>
        <taxon>Stenosarchaea group</taxon>
        <taxon>Halobacteria</taxon>
        <taxon>Halobacteriales</taxon>
        <taxon>Natrialbaceae</taxon>
        <taxon>Natronosalvus</taxon>
    </lineage>
</organism>
<keyword evidence="1" id="KW-1133">Transmembrane helix</keyword>
<dbReference type="Proteomes" id="UP001321047">
    <property type="component" value="Unassembled WGS sequence"/>
</dbReference>
<keyword evidence="3" id="KW-1185">Reference proteome</keyword>
<sequence>MGYRVASGTRVERKRTTTTGLVVLGVALVVGSLGLAAWPTVEGAQSSVTINVVIGFLVAIGAGYNVYRVRNRVPASATVASILVALGVWLVVRTLLIGVVGFLGWGTLAVGLATAILAGYDVYDARNPRKISREQLRRH</sequence>
<evidence type="ECO:0000256" key="1">
    <source>
        <dbReference type="SAM" id="Phobius"/>
    </source>
</evidence>
<keyword evidence="1" id="KW-0472">Membrane</keyword>
<protein>
    <submittedName>
        <fullName evidence="2">Uncharacterized protein</fullName>
    </submittedName>
</protein>
<gene>
    <name evidence="2" type="ORF">OB919_01270</name>
</gene>